<dbReference type="CDD" id="cd17535">
    <property type="entry name" value="REC_NarL-like"/>
    <property type="match status" value="1"/>
</dbReference>
<dbReference type="AlphaFoldDB" id="A0A852VET9"/>
<dbReference type="CDD" id="cd06170">
    <property type="entry name" value="LuxR_C_like"/>
    <property type="match status" value="1"/>
</dbReference>
<dbReference type="SUPFAM" id="SSF52172">
    <property type="entry name" value="CheY-like"/>
    <property type="match status" value="1"/>
</dbReference>
<keyword evidence="1 3" id="KW-0597">Phosphoprotein</keyword>
<dbReference type="PRINTS" id="PR00038">
    <property type="entry name" value="HTHLUXR"/>
</dbReference>
<dbReference type="InterPro" id="IPR001789">
    <property type="entry name" value="Sig_transdc_resp-reg_receiver"/>
</dbReference>
<evidence type="ECO:0000256" key="3">
    <source>
        <dbReference type="PROSITE-ProRule" id="PRU00169"/>
    </source>
</evidence>
<dbReference type="PANTHER" id="PTHR45566:SF2">
    <property type="entry name" value="NARL SUBFAMILY"/>
    <property type="match status" value="1"/>
</dbReference>
<comment type="caution">
    <text evidence="6">The sequence shown here is derived from an EMBL/GenBank/DDBJ whole genome shotgun (WGS) entry which is preliminary data.</text>
</comment>
<evidence type="ECO:0000256" key="1">
    <source>
        <dbReference type="ARBA" id="ARBA00022553"/>
    </source>
</evidence>
<dbReference type="InterPro" id="IPR011006">
    <property type="entry name" value="CheY-like_superfamily"/>
</dbReference>
<evidence type="ECO:0000313" key="7">
    <source>
        <dbReference type="Proteomes" id="UP000564385"/>
    </source>
</evidence>
<dbReference type="Pfam" id="PF00072">
    <property type="entry name" value="Response_reg"/>
    <property type="match status" value="1"/>
</dbReference>
<feature type="modified residue" description="4-aspartylphosphate" evidence="3">
    <location>
        <position position="63"/>
    </location>
</feature>
<organism evidence="6 7">
    <name type="scientific">Tunturiibacter lichenicola</name>
    <dbReference type="NCBI Taxonomy" id="2051959"/>
    <lineage>
        <taxon>Bacteria</taxon>
        <taxon>Pseudomonadati</taxon>
        <taxon>Acidobacteriota</taxon>
        <taxon>Terriglobia</taxon>
        <taxon>Terriglobales</taxon>
        <taxon>Acidobacteriaceae</taxon>
        <taxon>Tunturiibacter</taxon>
    </lineage>
</organism>
<feature type="domain" description="Response regulatory" evidence="5">
    <location>
        <begin position="12"/>
        <end position="128"/>
    </location>
</feature>
<dbReference type="GO" id="GO:0003677">
    <property type="term" value="F:DNA binding"/>
    <property type="evidence" value="ECO:0007669"/>
    <property type="project" value="UniProtKB-KW"/>
</dbReference>
<dbReference type="SMART" id="SM00448">
    <property type="entry name" value="REC"/>
    <property type="match status" value="1"/>
</dbReference>
<dbReference type="GO" id="GO:0000160">
    <property type="term" value="P:phosphorelay signal transduction system"/>
    <property type="evidence" value="ECO:0007669"/>
    <property type="project" value="InterPro"/>
</dbReference>
<dbReference type="Proteomes" id="UP000564385">
    <property type="component" value="Unassembled WGS sequence"/>
</dbReference>
<protein>
    <submittedName>
        <fullName evidence="6">DNA-binding NarL/FixJ family response regulator</fullName>
    </submittedName>
</protein>
<dbReference type="PROSITE" id="PS50110">
    <property type="entry name" value="RESPONSE_REGULATORY"/>
    <property type="match status" value="1"/>
</dbReference>
<evidence type="ECO:0000259" key="5">
    <source>
        <dbReference type="PROSITE" id="PS50110"/>
    </source>
</evidence>
<dbReference type="SMART" id="SM00421">
    <property type="entry name" value="HTH_LUXR"/>
    <property type="match status" value="1"/>
</dbReference>
<keyword evidence="2 6" id="KW-0238">DNA-binding</keyword>
<feature type="domain" description="HTH luxR-type" evidence="4">
    <location>
        <begin position="144"/>
        <end position="209"/>
    </location>
</feature>
<dbReference type="PANTHER" id="PTHR45566">
    <property type="entry name" value="HTH-TYPE TRANSCRIPTIONAL REGULATOR YHJB-RELATED"/>
    <property type="match status" value="1"/>
</dbReference>
<dbReference type="EMBL" id="JACCCU010000001">
    <property type="protein sequence ID" value="NYF87956.1"/>
    <property type="molecule type" value="Genomic_DNA"/>
</dbReference>
<reference evidence="6 7" key="1">
    <citation type="submission" date="2020-07" db="EMBL/GenBank/DDBJ databases">
        <title>Genomic Encyclopedia of Type Strains, Phase IV (KMG-V): Genome sequencing to study the core and pangenomes of soil and plant-associated prokaryotes.</title>
        <authorList>
            <person name="Whitman W."/>
        </authorList>
    </citation>
    <scope>NUCLEOTIDE SEQUENCE [LARGE SCALE GENOMIC DNA]</scope>
    <source>
        <strain evidence="6 7">M8UP22</strain>
    </source>
</reference>
<name>A0A852VET9_9BACT</name>
<evidence type="ECO:0000313" key="6">
    <source>
        <dbReference type="EMBL" id="NYF87956.1"/>
    </source>
</evidence>
<dbReference type="Pfam" id="PF00196">
    <property type="entry name" value="GerE"/>
    <property type="match status" value="1"/>
</dbReference>
<dbReference type="InterPro" id="IPR058245">
    <property type="entry name" value="NreC/VraR/RcsB-like_REC"/>
</dbReference>
<dbReference type="InterPro" id="IPR016032">
    <property type="entry name" value="Sig_transdc_resp-reg_C-effctor"/>
</dbReference>
<dbReference type="InterPro" id="IPR000792">
    <property type="entry name" value="Tscrpt_reg_LuxR_C"/>
</dbReference>
<evidence type="ECO:0000259" key="4">
    <source>
        <dbReference type="PROSITE" id="PS50043"/>
    </source>
</evidence>
<dbReference type="PROSITE" id="PS00622">
    <property type="entry name" value="HTH_LUXR_1"/>
    <property type="match status" value="1"/>
</dbReference>
<dbReference type="InterPro" id="IPR051015">
    <property type="entry name" value="EvgA-like"/>
</dbReference>
<accession>A0A852VET9</accession>
<evidence type="ECO:0000256" key="2">
    <source>
        <dbReference type="ARBA" id="ARBA00023125"/>
    </source>
</evidence>
<dbReference type="PROSITE" id="PS50043">
    <property type="entry name" value="HTH_LUXR_2"/>
    <property type="match status" value="1"/>
</dbReference>
<proteinExistence type="predicted"/>
<dbReference type="GO" id="GO:0006355">
    <property type="term" value="P:regulation of DNA-templated transcription"/>
    <property type="evidence" value="ECO:0007669"/>
    <property type="project" value="InterPro"/>
</dbReference>
<dbReference type="Gene3D" id="3.40.50.2300">
    <property type="match status" value="1"/>
</dbReference>
<sequence length="213" mass="22916">MPTQEADPKPITVLTADDHALVRDGIKFSVEAESDMVIVAEATNGQEAVDLFLLHQPDVTLMDLQMPKMSGLDALIAIRNRCPTAKVIVITTYVGDVQASRALKAGAAGYLLKGTMRTELAETIRRVHAGQRRIAYEVSAALADHASSDALSPREIEVLRHAAAGSSNKRIGVGLGITEETVKGHMRSILSKLQANDRTHAVTIGLNRGFLDK</sequence>
<dbReference type="SUPFAM" id="SSF46894">
    <property type="entry name" value="C-terminal effector domain of the bipartite response regulators"/>
    <property type="match status" value="1"/>
</dbReference>
<gene>
    <name evidence="6" type="ORF">HDF08_000023</name>
</gene>